<dbReference type="InterPro" id="IPR023139">
    <property type="entry name" value="PBDC1-like_dom_sf"/>
</dbReference>
<dbReference type="OrthoDB" id="10248897at2759"/>
<name>A0A0L6V166_9BASI</name>
<proteinExistence type="predicted"/>
<gene>
    <name evidence="2" type="ORF">VP01_2924g3</name>
</gene>
<dbReference type="PANTHER" id="PTHR13410">
    <property type="entry name" value="PROTEIN PBDC1"/>
    <property type="match status" value="1"/>
</dbReference>
<dbReference type="InterPro" id="IPR008476">
    <property type="entry name" value="PBDC1_metazoa/fungi"/>
</dbReference>
<dbReference type="Proteomes" id="UP000037035">
    <property type="component" value="Unassembled WGS sequence"/>
</dbReference>
<dbReference type="EMBL" id="LAVV01007862">
    <property type="protein sequence ID" value="KNZ54528.1"/>
    <property type="molecule type" value="Genomic_DNA"/>
</dbReference>
<organism evidence="2 3">
    <name type="scientific">Puccinia sorghi</name>
    <dbReference type="NCBI Taxonomy" id="27349"/>
    <lineage>
        <taxon>Eukaryota</taxon>
        <taxon>Fungi</taxon>
        <taxon>Dikarya</taxon>
        <taxon>Basidiomycota</taxon>
        <taxon>Pucciniomycotina</taxon>
        <taxon>Pucciniomycetes</taxon>
        <taxon>Pucciniales</taxon>
        <taxon>Pucciniaceae</taxon>
        <taxon>Puccinia</taxon>
    </lineage>
</organism>
<dbReference type="STRING" id="27349.A0A0L6V166"/>
<evidence type="ECO:0000259" key="1">
    <source>
        <dbReference type="Pfam" id="PF04669"/>
    </source>
</evidence>
<keyword evidence="3" id="KW-1185">Reference proteome</keyword>
<accession>A0A0L6V166</accession>
<dbReference type="PANTHER" id="PTHR13410:SF9">
    <property type="entry name" value="PROTEIN PBDC1"/>
    <property type="match status" value="1"/>
</dbReference>
<sequence length="297" mass="33434">MAKASPTKRQKLLTRGVMTYGASLPSGGSPAGSRRLPEACYKLGLYQALRSGGGLGTAASHTPNCSNVINHTDVTSPTRNEMDIPSDPVPKNFDAANAPNLPEVCTEPLLQKKPVVITADSFHTPSSRNSSVISLSFRKYLSRYAHILIFPVTHYRFAVRCIEQAETYWNLLGAIPPSKMKLTKHDDEILKEFQAAFPEMSSNKDGKLQKIDEGMLKSPEGKESWRKYIKLFENTVADYNFGTLIRTNSREDYTEKNTMFITRIQFYAIEICRNRLGLNDRAHELAKKEWNEKQAKK</sequence>
<evidence type="ECO:0000313" key="2">
    <source>
        <dbReference type="EMBL" id="KNZ54528.1"/>
    </source>
</evidence>
<dbReference type="Gene3D" id="1.10.3560.10">
    <property type="entry name" value="yst0336 like domain"/>
    <property type="match status" value="1"/>
</dbReference>
<feature type="domain" description="Polysaccharide biosynthesis" evidence="1">
    <location>
        <begin position="156"/>
        <end position="283"/>
    </location>
</feature>
<comment type="caution">
    <text evidence="2">The sequence shown here is derived from an EMBL/GenBank/DDBJ whole genome shotgun (WGS) entry which is preliminary data.</text>
</comment>
<dbReference type="AlphaFoldDB" id="A0A0L6V166"/>
<evidence type="ECO:0000313" key="3">
    <source>
        <dbReference type="Proteomes" id="UP000037035"/>
    </source>
</evidence>
<protein>
    <recommendedName>
        <fullName evidence="1">Polysaccharide biosynthesis domain-containing protein</fullName>
    </recommendedName>
</protein>
<dbReference type="VEuPathDB" id="FungiDB:VP01_2924g3"/>
<dbReference type="GO" id="GO:0005737">
    <property type="term" value="C:cytoplasm"/>
    <property type="evidence" value="ECO:0007669"/>
    <property type="project" value="TreeGrafter"/>
</dbReference>
<dbReference type="InterPro" id="IPR021148">
    <property type="entry name" value="Polysacc_synth_dom"/>
</dbReference>
<reference evidence="2 3" key="1">
    <citation type="submission" date="2015-08" db="EMBL/GenBank/DDBJ databases">
        <title>Next Generation Sequencing and Analysis of the Genome of Puccinia sorghi L Schw, the Causal Agent of Maize Common Rust.</title>
        <authorList>
            <person name="Rochi L."/>
            <person name="Burguener G."/>
            <person name="Darino M."/>
            <person name="Turjanski A."/>
            <person name="Kreff E."/>
            <person name="Dieguez M.J."/>
            <person name="Sacco F."/>
        </authorList>
    </citation>
    <scope>NUCLEOTIDE SEQUENCE [LARGE SCALE GENOMIC DNA]</scope>
    <source>
        <strain evidence="2 3">RO10H11247</strain>
    </source>
</reference>
<dbReference type="Pfam" id="PF04669">
    <property type="entry name" value="PBDC1"/>
    <property type="match status" value="1"/>
</dbReference>